<dbReference type="Proteomes" id="UP000821865">
    <property type="component" value="Chromosome 10"/>
</dbReference>
<evidence type="ECO:0000313" key="1">
    <source>
        <dbReference type="EMBL" id="KAH7974693.1"/>
    </source>
</evidence>
<comment type="caution">
    <text evidence="1">The sequence shown here is derived from an EMBL/GenBank/DDBJ whole genome shotgun (WGS) entry which is preliminary data.</text>
</comment>
<sequence length="168" mass="18801">MIGVETRPLSRASRMDCLKIKRLARRAQNTTILQEARLLLTDPTVDKPKLSLQVYLSASNNELSKLNDALEEHIADDELEAAYVTTAEYNDQAISMLAEILCKFDALGRVNSTAETAAQNPSPTFPDAMPRIAPRLLNLDMPIFKGDINKWTAFWGQFEQTVHLNNAI</sequence>
<protein>
    <submittedName>
        <fullName evidence="1">Uncharacterized protein</fullName>
    </submittedName>
</protein>
<dbReference type="EMBL" id="CM023479">
    <property type="protein sequence ID" value="KAH7974693.1"/>
    <property type="molecule type" value="Genomic_DNA"/>
</dbReference>
<gene>
    <name evidence="1" type="ORF">HPB49_018167</name>
</gene>
<evidence type="ECO:0000313" key="2">
    <source>
        <dbReference type="Proteomes" id="UP000821865"/>
    </source>
</evidence>
<proteinExistence type="predicted"/>
<reference evidence="1" key="1">
    <citation type="submission" date="2020-05" db="EMBL/GenBank/DDBJ databases">
        <title>Large-scale comparative analyses of tick genomes elucidate their genetic diversity and vector capacities.</title>
        <authorList>
            <person name="Jia N."/>
            <person name="Wang J."/>
            <person name="Shi W."/>
            <person name="Du L."/>
            <person name="Sun Y."/>
            <person name="Zhan W."/>
            <person name="Jiang J."/>
            <person name="Wang Q."/>
            <person name="Zhang B."/>
            <person name="Ji P."/>
            <person name="Sakyi L.B."/>
            <person name="Cui X."/>
            <person name="Yuan T."/>
            <person name="Jiang B."/>
            <person name="Yang W."/>
            <person name="Lam T.T.-Y."/>
            <person name="Chang Q."/>
            <person name="Ding S."/>
            <person name="Wang X."/>
            <person name="Zhu J."/>
            <person name="Ruan X."/>
            <person name="Zhao L."/>
            <person name="Wei J."/>
            <person name="Que T."/>
            <person name="Du C."/>
            <person name="Cheng J."/>
            <person name="Dai P."/>
            <person name="Han X."/>
            <person name="Huang E."/>
            <person name="Gao Y."/>
            <person name="Liu J."/>
            <person name="Shao H."/>
            <person name="Ye R."/>
            <person name="Li L."/>
            <person name="Wei W."/>
            <person name="Wang X."/>
            <person name="Wang C."/>
            <person name="Yang T."/>
            <person name="Huo Q."/>
            <person name="Li W."/>
            <person name="Guo W."/>
            <person name="Chen H."/>
            <person name="Zhou L."/>
            <person name="Ni X."/>
            <person name="Tian J."/>
            <person name="Zhou Y."/>
            <person name="Sheng Y."/>
            <person name="Liu T."/>
            <person name="Pan Y."/>
            <person name="Xia L."/>
            <person name="Li J."/>
            <person name="Zhao F."/>
            <person name="Cao W."/>
        </authorList>
    </citation>
    <scope>NUCLEOTIDE SEQUENCE</scope>
    <source>
        <strain evidence="1">Dsil-2018</strain>
    </source>
</reference>
<accession>A0ACB8DQV7</accession>
<organism evidence="1 2">
    <name type="scientific">Dermacentor silvarum</name>
    <name type="common">Tick</name>
    <dbReference type="NCBI Taxonomy" id="543639"/>
    <lineage>
        <taxon>Eukaryota</taxon>
        <taxon>Metazoa</taxon>
        <taxon>Ecdysozoa</taxon>
        <taxon>Arthropoda</taxon>
        <taxon>Chelicerata</taxon>
        <taxon>Arachnida</taxon>
        <taxon>Acari</taxon>
        <taxon>Parasitiformes</taxon>
        <taxon>Ixodida</taxon>
        <taxon>Ixodoidea</taxon>
        <taxon>Ixodidae</taxon>
        <taxon>Rhipicephalinae</taxon>
        <taxon>Dermacentor</taxon>
    </lineage>
</organism>
<name>A0ACB8DQV7_DERSI</name>
<keyword evidence="2" id="KW-1185">Reference proteome</keyword>